<name>A0A0D0DZT6_9AGAM</name>
<protein>
    <recommendedName>
        <fullName evidence="4">RlpA-like protein double-psi beta-barrel domain-containing protein</fullName>
    </recommendedName>
</protein>
<dbReference type="AlphaFoldDB" id="A0A0D0DZT6"/>
<dbReference type="HOGENOM" id="CLU_046371_0_0_1"/>
<dbReference type="InterPro" id="IPR009009">
    <property type="entry name" value="RlpA-like_DPBB"/>
</dbReference>
<reference evidence="5 6" key="1">
    <citation type="submission" date="2014-04" db="EMBL/GenBank/DDBJ databases">
        <authorList>
            <consortium name="DOE Joint Genome Institute"/>
            <person name="Kuo A."/>
            <person name="Kohler A."/>
            <person name="Jargeat P."/>
            <person name="Nagy L.G."/>
            <person name="Floudas D."/>
            <person name="Copeland A."/>
            <person name="Barry K.W."/>
            <person name="Cichocki N."/>
            <person name="Veneault-Fourrey C."/>
            <person name="LaButti K."/>
            <person name="Lindquist E.A."/>
            <person name="Lipzen A."/>
            <person name="Lundell T."/>
            <person name="Morin E."/>
            <person name="Murat C."/>
            <person name="Sun H."/>
            <person name="Tunlid A."/>
            <person name="Henrissat B."/>
            <person name="Grigoriev I.V."/>
            <person name="Hibbett D.S."/>
            <person name="Martin F."/>
            <person name="Nordberg H.P."/>
            <person name="Cantor M.N."/>
            <person name="Hua S.X."/>
        </authorList>
    </citation>
    <scope>NUCLEOTIDE SEQUENCE [LARGE SCALE GENOMIC DNA]</scope>
    <source>
        <strain evidence="5 6">Ve08.2h10</strain>
    </source>
</reference>
<keyword evidence="6" id="KW-1185">Reference proteome</keyword>
<dbReference type="STRING" id="930991.A0A0D0DZT6"/>
<dbReference type="InParanoid" id="A0A0D0DZT6"/>
<evidence type="ECO:0000259" key="4">
    <source>
        <dbReference type="Pfam" id="PF03330"/>
    </source>
</evidence>
<dbReference type="Proteomes" id="UP000054538">
    <property type="component" value="Unassembled WGS sequence"/>
</dbReference>
<sequence length="261" mass="26816">MFSSLVFALFTVSAASARAVPRATPPTGWDTAALESYNDYHCRYLALQCEYQHNTDFFTSCCHPLLANETISSRPADCQLPADTTCDNGEPVPSGGNDDTECGDEPSSAPPAAPTTSPAKTTSTPPPDNVAPAPSKTSSANPPAATPPSSGSNGSSAANTGGVATYFYQNGVAGACGTVHKDTDYICAMDQTLYGNSGNSSPLCGNQVLITNLNNGKTVTVTVADDCPTCSNANSIDLSVVAFEAIADLSTGEVPSKSRQL</sequence>
<evidence type="ECO:0000256" key="3">
    <source>
        <dbReference type="SAM" id="SignalP"/>
    </source>
</evidence>
<evidence type="ECO:0000313" key="5">
    <source>
        <dbReference type="EMBL" id="KIK96231.1"/>
    </source>
</evidence>
<accession>A0A0D0DZT6</accession>
<dbReference type="OrthoDB" id="406505at2759"/>
<feature type="compositionally biased region" description="Low complexity" evidence="2">
    <location>
        <begin position="114"/>
        <end position="123"/>
    </location>
</feature>
<dbReference type="Gene3D" id="2.40.40.10">
    <property type="entry name" value="RlpA-like domain"/>
    <property type="match status" value="1"/>
</dbReference>
<gene>
    <name evidence="5" type="ORF">PAXRUDRAFT_138966</name>
</gene>
<evidence type="ECO:0000313" key="6">
    <source>
        <dbReference type="Proteomes" id="UP000054538"/>
    </source>
</evidence>
<keyword evidence="1 3" id="KW-0732">Signal</keyword>
<dbReference type="Pfam" id="PF03330">
    <property type="entry name" value="DPBB_1"/>
    <property type="match status" value="1"/>
</dbReference>
<feature type="domain" description="RlpA-like protein double-psi beta-barrel" evidence="4">
    <location>
        <begin position="162"/>
        <end position="255"/>
    </location>
</feature>
<organism evidence="5 6">
    <name type="scientific">Paxillus rubicundulus Ve08.2h10</name>
    <dbReference type="NCBI Taxonomy" id="930991"/>
    <lineage>
        <taxon>Eukaryota</taxon>
        <taxon>Fungi</taxon>
        <taxon>Dikarya</taxon>
        <taxon>Basidiomycota</taxon>
        <taxon>Agaricomycotina</taxon>
        <taxon>Agaricomycetes</taxon>
        <taxon>Agaricomycetidae</taxon>
        <taxon>Boletales</taxon>
        <taxon>Paxilineae</taxon>
        <taxon>Paxillaceae</taxon>
        <taxon>Paxillus</taxon>
    </lineage>
</organism>
<feature type="region of interest" description="Disordered" evidence="2">
    <location>
        <begin position="89"/>
        <end position="157"/>
    </location>
</feature>
<dbReference type="InterPro" id="IPR051477">
    <property type="entry name" value="Expansin_CellWall"/>
</dbReference>
<dbReference type="SUPFAM" id="SSF50685">
    <property type="entry name" value="Barwin-like endoglucanases"/>
    <property type="match status" value="1"/>
</dbReference>
<evidence type="ECO:0000256" key="1">
    <source>
        <dbReference type="ARBA" id="ARBA00022729"/>
    </source>
</evidence>
<dbReference type="CDD" id="cd22191">
    <property type="entry name" value="DPBB_RlpA_EXP_N-like"/>
    <property type="match status" value="1"/>
</dbReference>
<feature type="compositionally biased region" description="Low complexity" evidence="2">
    <location>
        <begin position="131"/>
        <end position="157"/>
    </location>
</feature>
<dbReference type="EMBL" id="KN824997">
    <property type="protein sequence ID" value="KIK96231.1"/>
    <property type="molecule type" value="Genomic_DNA"/>
</dbReference>
<dbReference type="PANTHER" id="PTHR31836">
    <property type="match status" value="1"/>
</dbReference>
<dbReference type="InterPro" id="IPR036908">
    <property type="entry name" value="RlpA-like_sf"/>
</dbReference>
<dbReference type="PANTHER" id="PTHR31836:SF24">
    <property type="entry name" value="RLPA-LIKE PROTEIN DOUBLE-PSI BETA-BARREL DOMAIN-CONTAINING PROTEIN"/>
    <property type="match status" value="1"/>
</dbReference>
<feature type="chain" id="PRO_5002209332" description="RlpA-like protein double-psi beta-barrel domain-containing protein" evidence="3">
    <location>
        <begin position="18"/>
        <end position="261"/>
    </location>
</feature>
<evidence type="ECO:0000256" key="2">
    <source>
        <dbReference type="SAM" id="MobiDB-lite"/>
    </source>
</evidence>
<feature type="signal peptide" evidence="3">
    <location>
        <begin position="1"/>
        <end position="17"/>
    </location>
</feature>
<reference evidence="6" key="2">
    <citation type="submission" date="2015-01" db="EMBL/GenBank/DDBJ databases">
        <title>Evolutionary Origins and Diversification of the Mycorrhizal Mutualists.</title>
        <authorList>
            <consortium name="DOE Joint Genome Institute"/>
            <consortium name="Mycorrhizal Genomics Consortium"/>
            <person name="Kohler A."/>
            <person name="Kuo A."/>
            <person name="Nagy L.G."/>
            <person name="Floudas D."/>
            <person name="Copeland A."/>
            <person name="Barry K.W."/>
            <person name="Cichocki N."/>
            <person name="Veneault-Fourrey C."/>
            <person name="LaButti K."/>
            <person name="Lindquist E.A."/>
            <person name="Lipzen A."/>
            <person name="Lundell T."/>
            <person name="Morin E."/>
            <person name="Murat C."/>
            <person name="Riley R."/>
            <person name="Ohm R."/>
            <person name="Sun H."/>
            <person name="Tunlid A."/>
            <person name="Henrissat B."/>
            <person name="Grigoriev I.V."/>
            <person name="Hibbett D.S."/>
            <person name="Martin F."/>
        </authorList>
    </citation>
    <scope>NUCLEOTIDE SEQUENCE [LARGE SCALE GENOMIC DNA]</scope>
    <source>
        <strain evidence="6">Ve08.2h10</strain>
    </source>
</reference>
<proteinExistence type="predicted"/>